<dbReference type="Proteomes" id="UP000503320">
    <property type="component" value="Chromosome"/>
</dbReference>
<comment type="similarity">
    <text evidence="7">Belongs to the YfgM family.</text>
</comment>
<keyword evidence="6" id="KW-0143">Chaperone</keyword>
<keyword evidence="12" id="KW-1185">Reference proteome</keyword>
<evidence type="ECO:0000256" key="5">
    <source>
        <dbReference type="ARBA" id="ARBA00023136"/>
    </source>
</evidence>
<name>A0A6M3HYT6_9GAMM</name>
<keyword evidence="5 9" id="KW-0472">Membrane</keyword>
<keyword evidence="4 9" id="KW-1133">Transmembrane helix</keyword>
<accession>A0A6M3HYT6</accession>
<dbReference type="RefSeq" id="WP_172107251.1">
    <property type="nucleotide sequence ID" value="NZ_CP038017.1"/>
</dbReference>
<evidence type="ECO:0000313" key="12">
    <source>
        <dbReference type="Proteomes" id="UP000503320"/>
    </source>
</evidence>
<dbReference type="PANTHER" id="PTHR38035:SF1">
    <property type="entry name" value="ANCILLARY SECYEG TRANSLOCON SUBUNIT"/>
    <property type="match status" value="1"/>
</dbReference>
<dbReference type="KEGG" id="afri:E3E15_06325"/>
<protein>
    <recommendedName>
        <fullName evidence="8">Ancillary SecYEG translocon subunit</fullName>
    </recommendedName>
</protein>
<dbReference type="InterPro" id="IPR011990">
    <property type="entry name" value="TPR-like_helical_dom_sf"/>
</dbReference>
<gene>
    <name evidence="11" type="ORF">E3E15_06325</name>
</gene>
<feature type="transmembrane region" description="Helical" evidence="9">
    <location>
        <begin position="74"/>
        <end position="93"/>
    </location>
</feature>
<keyword evidence="3 9" id="KW-0812">Transmembrane</keyword>
<evidence type="ECO:0000259" key="10">
    <source>
        <dbReference type="Pfam" id="PF09976"/>
    </source>
</evidence>
<organism evidence="11 12">
    <name type="scientific">Allofrancisella frigidaquae</name>
    <dbReference type="NCBI Taxonomy" id="1085644"/>
    <lineage>
        <taxon>Bacteria</taxon>
        <taxon>Pseudomonadati</taxon>
        <taxon>Pseudomonadota</taxon>
        <taxon>Gammaproteobacteria</taxon>
        <taxon>Thiotrichales</taxon>
        <taxon>Francisellaceae</taxon>
        <taxon>Allofrancisella</taxon>
    </lineage>
</organism>
<feature type="domain" description="Ancillary SecYEG translocon subunit/Cell division coordinator CpoB TPR" evidence="10">
    <location>
        <begin position="14"/>
        <end position="196"/>
    </location>
</feature>
<evidence type="ECO:0000256" key="8">
    <source>
        <dbReference type="ARBA" id="ARBA00024235"/>
    </source>
</evidence>
<dbReference type="AlphaFoldDB" id="A0A6M3HYT6"/>
<evidence type="ECO:0000256" key="7">
    <source>
        <dbReference type="ARBA" id="ARBA00024197"/>
    </source>
</evidence>
<dbReference type="Pfam" id="PF09976">
    <property type="entry name" value="TPR_21"/>
    <property type="match status" value="1"/>
</dbReference>
<dbReference type="EMBL" id="CP038017">
    <property type="protein sequence ID" value="QIV95301.1"/>
    <property type="molecule type" value="Genomic_DNA"/>
</dbReference>
<dbReference type="PANTHER" id="PTHR38035">
    <property type="entry name" value="UPF0070 PROTEIN YFGM"/>
    <property type="match status" value="1"/>
</dbReference>
<dbReference type="InterPro" id="IPR018704">
    <property type="entry name" value="SecYEG/CpoB_TPR"/>
</dbReference>
<evidence type="ECO:0000256" key="9">
    <source>
        <dbReference type="SAM" id="Phobius"/>
    </source>
</evidence>
<evidence type="ECO:0000256" key="1">
    <source>
        <dbReference type="ARBA" id="ARBA00004401"/>
    </source>
</evidence>
<dbReference type="InterPro" id="IPR026039">
    <property type="entry name" value="YfgM"/>
</dbReference>
<comment type="subcellular location">
    <subcellularLocation>
        <location evidence="1">Cell membrane</location>
        <topology evidence="1">Single-pass type II membrane protein</topology>
    </subcellularLocation>
</comment>
<dbReference type="Gene3D" id="1.25.40.10">
    <property type="entry name" value="Tetratricopeptide repeat domain"/>
    <property type="match status" value="1"/>
</dbReference>
<feature type="transmembrane region" description="Helical" evidence="9">
    <location>
        <begin position="12"/>
        <end position="32"/>
    </location>
</feature>
<dbReference type="SUPFAM" id="SSF48452">
    <property type="entry name" value="TPR-like"/>
    <property type="match status" value="1"/>
</dbReference>
<dbReference type="GO" id="GO:0005886">
    <property type="term" value="C:plasma membrane"/>
    <property type="evidence" value="ECO:0007669"/>
    <property type="project" value="UniProtKB-SubCell"/>
</dbReference>
<proteinExistence type="inferred from homology"/>
<evidence type="ECO:0000256" key="4">
    <source>
        <dbReference type="ARBA" id="ARBA00022989"/>
    </source>
</evidence>
<evidence type="ECO:0000256" key="2">
    <source>
        <dbReference type="ARBA" id="ARBA00022475"/>
    </source>
</evidence>
<evidence type="ECO:0000256" key="6">
    <source>
        <dbReference type="ARBA" id="ARBA00023186"/>
    </source>
</evidence>
<reference evidence="11 12" key="1">
    <citation type="submission" date="2019-03" db="EMBL/GenBank/DDBJ databases">
        <title>Complete Genome Sequence of Allofrancisella frigidaquae Strain SYSU 10HL1970 Isolated from Water-Cooling Systems in China.</title>
        <authorList>
            <person name="Ohrman C."/>
            <person name="Uneklint I."/>
            <person name="Sjodin A."/>
        </authorList>
    </citation>
    <scope>NUCLEOTIDE SEQUENCE [LARGE SCALE GENOMIC DNA]</scope>
    <source>
        <strain evidence="11 12">SYSU 10HL1970</strain>
    </source>
</reference>
<sequence length="211" mass="23607">MKNLSRKQAQALYTIAGVIIVAIICITIFQFYNSGDNQKMLEASESYQKALITSENPDNPIDTKIASFESVVNIYPTTSFGIFASWNIANIYITSTKLNPKKEISATDYKKAIDALLKSANANPKDSLTDITKTRLAKLYIETNQSDKAIETLNSLKYLQNSAYPLMLLGQAYKQKGNTTKAIEIWQKATQDPNTTPEFKQIITQFINNSN</sequence>
<evidence type="ECO:0000256" key="3">
    <source>
        <dbReference type="ARBA" id="ARBA00022692"/>
    </source>
</evidence>
<keyword evidence="2" id="KW-1003">Cell membrane</keyword>
<dbReference type="GO" id="GO:0044877">
    <property type="term" value="F:protein-containing complex binding"/>
    <property type="evidence" value="ECO:0007669"/>
    <property type="project" value="InterPro"/>
</dbReference>
<evidence type="ECO:0000313" key="11">
    <source>
        <dbReference type="EMBL" id="QIV95301.1"/>
    </source>
</evidence>